<sequence>MAAAEGEFRRLGKKELGPYAFEEQMPGDIAKLLQDEDSSNSLVGVVPNLVKLLEHDRDVEKAYLCTNEAVQISKLPNEGAHFCGYRNIQMLWSSLASTVPRLMPAKPTVLKLQALIEDAWDAGINDHGRILTGGIKGTRKHVGTSETEALFLSFDISCKGQVFSGKDASKQLLDLVEDYFSASKSTSGRVNRTDRIPIFLQRPQHSITIVGIEIGRSGKRRLLVFDPAWNPPSKVRSPLSESDSTGWRGQLLLRRYRKSQRYLGRFKAFETLEIDQRG</sequence>
<proteinExistence type="predicted"/>
<evidence type="ECO:0000313" key="3">
    <source>
        <dbReference type="EMBL" id="KAK4496369.1"/>
    </source>
</evidence>
<dbReference type="EMBL" id="JAXOVC010000010">
    <property type="protein sequence ID" value="KAK4496369.1"/>
    <property type="molecule type" value="Genomic_DNA"/>
</dbReference>
<dbReference type="Proteomes" id="UP001305779">
    <property type="component" value="Unassembled WGS sequence"/>
</dbReference>
<dbReference type="Pfam" id="PF07910">
    <property type="entry name" value="Peptidase_C78"/>
    <property type="match status" value="1"/>
</dbReference>
<feature type="domain" description="UFSP1/2/DUB catalytic" evidence="2">
    <location>
        <begin position="61"/>
        <end position="270"/>
    </location>
</feature>
<comment type="caution">
    <text evidence="3">The sequence shown here is derived from an EMBL/GenBank/DDBJ whole genome shotgun (WGS) entry which is preliminary data.</text>
</comment>
<keyword evidence="4" id="KW-1185">Reference proteome</keyword>
<gene>
    <name evidence="3" type="ORF">PRZ48_012349</name>
</gene>
<name>A0ABR0E4M0_ZASCE</name>
<accession>A0ABR0E4M0</accession>
<reference evidence="3 4" key="1">
    <citation type="journal article" date="2023" name="G3 (Bethesda)">
        <title>A chromosome-level genome assembly of Zasmidium syzygii isolated from banana leaves.</title>
        <authorList>
            <person name="van Westerhoven A.C."/>
            <person name="Mehrabi R."/>
            <person name="Talebi R."/>
            <person name="Steentjes M.B.F."/>
            <person name="Corcolon B."/>
            <person name="Chong P.A."/>
            <person name="Kema G.H.J."/>
            <person name="Seidl M.F."/>
        </authorList>
    </citation>
    <scope>NUCLEOTIDE SEQUENCE [LARGE SCALE GENOMIC DNA]</scope>
    <source>
        <strain evidence="3 4">P124</strain>
    </source>
</reference>
<evidence type="ECO:0000259" key="2">
    <source>
        <dbReference type="Pfam" id="PF07910"/>
    </source>
</evidence>
<organism evidence="3 4">
    <name type="scientific">Zasmidium cellare</name>
    <name type="common">Wine cellar mold</name>
    <name type="synonym">Racodium cellare</name>
    <dbReference type="NCBI Taxonomy" id="395010"/>
    <lineage>
        <taxon>Eukaryota</taxon>
        <taxon>Fungi</taxon>
        <taxon>Dikarya</taxon>
        <taxon>Ascomycota</taxon>
        <taxon>Pezizomycotina</taxon>
        <taxon>Dothideomycetes</taxon>
        <taxon>Dothideomycetidae</taxon>
        <taxon>Mycosphaerellales</taxon>
        <taxon>Mycosphaerellaceae</taxon>
        <taxon>Zasmidium</taxon>
    </lineage>
</organism>
<keyword evidence="1" id="KW-0378">Hydrolase</keyword>
<evidence type="ECO:0000256" key="1">
    <source>
        <dbReference type="ARBA" id="ARBA00022801"/>
    </source>
</evidence>
<protein>
    <recommendedName>
        <fullName evidence="2">UFSP1/2/DUB catalytic domain-containing protein</fullName>
    </recommendedName>
</protein>
<dbReference type="InterPro" id="IPR012462">
    <property type="entry name" value="UFSP1/2_DUB_cat"/>
</dbReference>
<evidence type="ECO:0000313" key="4">
    <source>
        <dbReference type="Proteomes" id="UP001305779"/>
    </source>
</evidence>
<dbReference type="Gene3D" id="3.90.70.130">
    <property type="match status" value="1"/>
</dbReference>